<evidence type="ECO:0000256" key="2">
    <source>
        <dbReference type="ARBA" id="ARBA00010519"/>
    </source>
</evidence>
<comment type="subcellular location">
    <subcellularLocation>
        <location evidence="1">Membrane</location>
        <topology evidence="1">Multi-pass membrane protein</topology>
    </subcellularLocation>
</comment>
<comment type="catalytic activity">
    <reaction evidence="10">
        <text>a ubiquinone + NADH + 5 H(+)(in) = a ubiquinol + NAD(+) + 4 H(+)(out)</text>
        <dbReference type="Rhea" id="RHEA:29091"/>
        <dbReference type="Rhea" id="RHEA-COMP:9565"/>
        <dbReference type="Rhea" id="RHEA-COMP:9566"/>
        <dbReference type="ChEBI" id="CHEBI:15378"/>
        <dbReference type="ChEBI" id="CHEBI:16389"/>
        <dbReference type="ChEBI" id="CHEBI:17976"/>
        <dbReference type="ChEBI" id="CHEBI:57540"/>
        <dbReference type="ChEBI" id="CHEBI:57945"/>
        <dbReference type="EC" id="7.1.1.2"/>
    </reaction>
</comment>
<evidence type="ECO:0000256" key="1">
    <source>
        <dbReference type="ARBA" id="ARBA00004141"/>
    </source>
</evidence>
<dbReference type="GO" id="GO:0016020">
    <property type="term" value="C:membrane"/>
    <property type="evidence" value="ECO:0007669"/>
    <property type="project" value="UniProtKB-SubCell"/>
</dbReference>
<name>A0A173GHH9_9CUCU</name>
<protein>
    <recommendedName>
        <fullName evidence="3">NADH-ubiquinone oxidoreductase chain 4L</fullName>
    </recommendedName>
    <alternativeName>
        <fullName evidence="9">NADH dehydrogenase subunit 4L</fullName>
    </alternativeName>
</protein>
<keyword evidence="8 11" id="KW-0472">Membrane</keyword>
<keyword evidence="7" id="KW-0520">NAD</keyword>
<feature type="transmembrane region" description="Helical" evidence="11">
    <location>
        <begin position="21"/>
        <end position="41"/>
    </location>
</feature>
<evidence type="ECO:0000256" key="11">
    <source>
        <dbReference type="SAM" id="Phobius"/>
    </source>
</evidence>
<keyword evidence="5" id="KW-1278">Translocase</keyword>
<reference evidence="12" key="1">
    <citation type="submission" date="2016-03" db="EMBL/GenBank/DDBJ databases">
        <title>Mitogenomes of insect prey and predators.</title>
        <authorList>
            <person name="Pires Paula D."/>
            <person name="Veloso Timbo R."/>
            <person name="Togawa R."/>
        </authorList>
    </citation>
    <scope>NUCLEOTIDE SEQUENCE</scope>
</reference>
<sequence length="91" mass="11135">MLIYSFMFFFGMFSFLMNRKHLLSMLLSMEFLILVLFMYMYMYLNFYFYELYFVMIFLTMSVCESVMGLALLVSMIYSFGNDYFNSLNVLW</sequence>
<accession>A0A173GHH9</accession>
<dbReference type="InterPro" id="IPR039428">
    <property type="entry name" value="NUOK/Mnh_C1-like"/>
</dbReference>
<dbReference type="EMBL" id="KU877170">
    <property type="protein sequence ID" value="ANH54441.1"/>
    <property type="molecule type" value="Genomic_DNA"/>
</dbReference>
<keyword evidence="12" id="KW-0496">Mitochondrion</keyword>
<keyword evidence="4 11" id="KW-0812">Transmembrane</keyword>
<proteinExistence type="inferred from homology"/>
<evidence type="ECO:0000256" key="4">
    <source>
        <dbReference type="ARBA" id="ARBA00022692"/>
    </source>
</evidence>
<organism evidence="12">
    <name type="scientific">Cycloneda sanguinea</name>
    <dbReference type="NCBI Taxonomy" id="633097"/>
    <lineage>
        <taxon>Eukaryota</taxon>
        <taxon>Metazoa</taxon>
        <taxon>Ecdysozoa</taxon>
        <taxon>Arthropoda</taxon>
        <taxon>Hexapoda</taxon>
        <taxon>Insecta</taxon>
        <taxon>Pterygota</taxon>
        <taxon>Neoptera</taxon>
        <taxon>Endopterygota</taxon>
        <taxon>Coleoptera</taxon>
        <taxon>Polyphaga</taxon>
        <taxon>Cucujiformia</taxon>
        <taxon>Coccinelloidea</taxon>
        <taxon>Coccinellidae</taxon>
        <taxon>Coccinellinae</taxon>
        <taxon>Coccinellini</taxon>
        <taxon>Cycloneda</taxon>
    </lineage>
</organism>
<dbReference type="AlphaFoldDB" id="A0A173GHH9"/>
<keyword evidence="6 11" id="KW-1133">Transmembrane helix</keyword>
<dbReference type="Pfam" id="PF00420">
    <property type="entry name" value="Oxidored_q2"/>
    <property type="match status" value="1"/>
</dbReference>
<evidence type="ECO:0000256" key="5">
    <source>
        <dbReference type="ARBA" id="ARBA00022967"/>
    </source>
</evidence>
<evidence type="ECO:0000256" key="7">
    <source>
        <dbReference type="ARBA" id="ARBA00023027"/>
    </source>
</evidence>
<evidence type="ECO:0000256" key="6">
    <source>
        <dbReference type="ARBA" id="ARBA00022989"/>
    </source>
</evidence>
<comment type="similarity">
    <text evidence="2">Belongs to the complex I subunit 4L family.</text>
</comment>
<evidence type="ECO:0000313" key="12">
    <source>
        <dbReference type="EMBL" id="ANH54441.1"/>
    </source>
</evidence>
<evidence type="ECO:0000256" key="8">
    <source>
        <dbReference type="ARBA" id="ARBA00023136"/>
    </source>
</evidence>
<gene>
    <name evidence="12" type="primary">ND4L</name>
</gene>
<geneLocation type="mitochondrion" evidence="12"/>
<evidence type="ECO:0000256" key="9">
    <source>
        <dbReference type="ARBA" id="ARBA00031586"/>
    </source>
</evidence>
<feature type="transmembrane region" description="Helical" evidence="11">
    <location>
        <begin position="53"/>
        <end position="77"/>
    </location>
</feature>
<evidence type="ECO:0000256" key="3">
    <source>
        <dbReference type="ARBA" id="ARBA00016612"/>
    </source>
</evidence>
<evidence type="ECO:0000256" key="10">
    <source>
        <dbReference type="ARBA" id="ARBA00049551"/>
    </source>
</evidence>
<dbReference type="Gene3D" id="1.10.287.3510">
    <property type="match status" value="1"/>
</dbReference>
<dbReference type="GO" id="GO:0008137">
    <property type="term" value="F:NADH dehydrogenase (ubiquinone) activity"/>
    <property type="evidence" value="ECO:0007669"/>
    <property type="project" value="UniProtKB-EC"/>
</dbReference>